<feature type="binding site" evidence="7">
    <location>
        <position position="70"/>
    </location>
    <ligand>
        <name>Mg(2+)</name>
        <dbReference type="ChEBI" id="CHEBI:18420"/>
        <label>1</label>
        <note>catalytic</note>
    </ligand>
</feature>
<evidence type="ECO:0000256" key="6">
    <source>
        <dbReference type="NCBIfam" id="TIGR02067"/>
    </source>
</evidence>
<dbReference type="EMBL" id="JXXE01000235">
    <property type="protein sequence ID" value="KIZ42986.1"/>
    <property type="molecule type" value="Genomic_DNA"/>
</dbReference>
<dbReference type="InterPro" id="IPR051090">
    <property type="entry name" value="Inositol_monoP_superfamily"/>
</dbReference>
<dbReference type="Pfam" id="PF00459">
    <property type="entry name" value="Inositol_P"/>
    <property type="match status" value="1"/>
</dbReference>
<evidence type="ECO:0000313" key="9">
    <source>
        <dbReference type="Proteomes" id="UP000032515"/>
    </source>
</evidence>
<evidence type="ECO:0000313" key="8">
    <source>
        <dbReference type="EMBL" id="KIZ42986.1"/>
    </source>
</evidence>
<proteinExistence type="inferred from homology"/>
<dbReference type="OrthoDB" id="9785695at2"/>
<dbReference type="CDD" id="cd01641">
    <property type="entry name" value="Bacterial_IMPase_like_1"/>
    <property type="match status" value="1"/>
</dbReference>
<dbReference type="PATRIC" id="fig|1076.23.peg.2461"/>
<dbReference type="PANTHER" id="PTHR43200">
    <property type="entry name" value="PHOSPHATASE"/>
    <property type="match status" value="1"/>
</dbReference>
<keyword evidence="3 7" id="KW-0479">Metal-binding</keyword>
<dbReference type="NCBIfam" id="TIGR02067">
    <property type="entry name" value="his_9_HisN"/>
    <property type="match status" value="1"/>
</dbReference>
<dbReference type="Proteomes" id="UP000032515">
    <property type="component" value="Unassembled WGS sequence"/>
</dbReference>
<comment type="similarity">
    <text evidence="2">Belongs to the inositol monophosphatase superfamily.</text>
</comment>
<feature type="binding site" evidence="7">
    <location>
        <position position="88"/>
    </location>
    <ligand>
        <name>Mg(2+)</name>
        <dbReference type="ChEBI" id="CHEBI:18420"/>
        <label>1</label>
        <note>catalytic</note>
    </ligand>
</feature>
<dbReference type="GO" id="GO:0004401">
    <property type="term" value="F:histidinol-phosphatase activity"/>
    <property type="evidence" value="ECO:0007669"/>
    <property type="project" value="UniProtKB-UniRule"/>
</dbReference>
<dbReference type="EC" id="3.1.3.15" evidence="6"/>
<feature type="binding site" evidence="7">
    <location>
        <position position="89"/>
    </location>
    <ligand>
        <name>Mg(2+)</name>
        <dbReference type="ChEBI" id="CHEBI:18420"/>
        <label>1</label>
        <note>catalytic</note>
    </ligand>
</feature>
<dbReference type="GO" id="GO:0046872">
    <property type="term" value="F:metal ion binding"/>
    <property type="evidence" value="ECO:0007669"/>
    <property type="project" value="UniProtKB-KW"/>
</dbReference>
<dbReference type="GO" id="GO:0000105">
    <property type="term" value="P:L-histidine biosynthetic process"/>
    <property type="evidence" value="ECO:0007669"/>
    <property type="project" value="UniProtKB-UniRule"/>
</dbReference>
<dbReference type="PRINTS" id="PR00377">
    <property type="entry name" value="IMPHPHTASES"/>
</dbReference>
<evidence type="ECO:0000256" key="7">
    <source>
        <dbReference type="PIRSR" id="PIRSR600760-2"/>
    </source>
</evidence>
<protein>
    <recommendedName>
        <fullName evidence="6">Histidinol-phosphatase</fullName>
        <ecNumber evidence="6">3.1.3.15</ecNumber>
    </recommendedName>
</protein>
<organism evidence="8 9">
    <name type="scientific">Rhodopseudomonas palustris</name>
    <dbReference type="NCBI Taxonomy" id="1076"/>
    <lineage>
        <taxon>Bacteria</taxon>
        <taxon>Pseudomonadati</taxon>
        <taxon>Pseudomonadota</taxon>
        <taxon>Alphaproteobacteria</taxon>
        <taxon>Hyphomicrobiales</taxon>
        <taxon>Nitrobacteraceae</taxon>
        <taxon>Rhodopseudomonas</taxon>
    </lineage>
</organism>
<comment type="caution">
    <text evidence="8">The sequence shown here is derived from an EMBL/GenBank/DDBJ whole genome shotgun (WGS) entry which is preliminary data.</text>
</comment>
<dbReference type="AlphaFoldDB" id="A0A0D7EQN7"/>
<name>A0A0D7EQN7_RHOPL</name>
<dbReference type="RefSeq" id="WP_044410640.1">
    <property type="nucleotide sequence ID" value="NZ_JXXE01000235.1"/>
</dbReference>
<evidence type="ECO:0000256" key="4">
    <source>
        <dbReference type="ARBA" id="ARBA00022801"/>
    </source>
</evidence>
<accession>A0A0D7EQN7</accession>
<dbReference type="SUPFAM" id="SSF56655">
    <property type="entry name" value="Carbohydrate phosphatase"/>
    <property type="match status" value="1"/>
</dbReference>
<dbReference type="Gene3D" id="3.40.190.80">
    <property type="match status" value="1"/>
</dbReference>
<keyword evidence="5 7" id="KW-0460">Magnesium</keyword>
<reference evidence="8 9" key="1">
    <citation type="submission" date="2014-11" db="EMBL/GenBank/DDBJ databases">
        <title>Genomics and ecophysiology of heterotrophic nitrogen fixing bacteria isolated from estuarine surface water.</title>
        <authorList>
            <person name="Bentzon-Tilia M."/>
            <person name="Severin I."/>
            <person name="Hansen L.H."/>
            <person name="Riemann L."/>
        </authorList>
    </citation>
    <scope>NUCLEOTIDE SEQUENCE [LARGE SCALE GENOMIC DNA]</scope>
    <source>
        <strain evidence="8 9">BAL398</strain>
    </source>
</reference>
<feature type="binding site" evidence="7">
    <location>
        <position position="86"/>
    </location>
    <ligand>
        <name>Mg(2+)</name>
        <dbReference type="ChEBI" id="CHEBI:18420"/>
        <label>1</label>
        <note>catalytic</note>
    </ligand>
</feature>
<evidence type="ECO:0000256" key="3">
    <source>
        <dbReference type="ARBA" id="ARBA00022723"/>
    </source>
</evidence>
<evidence type="ECO:0000256" key="5">
    <source>
        <dbReference type="ARBA" id="ARBA00022842"/>
    </source>
</evidence>
<dbReference type="STRING" id="1421013.GCA_000504425_02803"/>
<dbReference type="InterPro" id="IPR011809">
    <property type="entry name" value="His_9_proposed"/>
</dbReference>
<evidence type="ECO:0000256" key="2">
    <source>
        <dbReference type="ARBA" id="ARBA00009759"/>
    </source>
</evidence>
<evidence type="ECO:0000256" key="1">
    <source>
        <dbReference type="ARBA" id="ARBA00001946"/>
    </source>
</evidence>
<comment type="cofactor">
    <cofactor evidence="1 7">
        <name>Mg(2+)</name>
        <dbReference type="ChEBI" id="CHEBI:18420"/>
    </cofactor>
</comment>
<dbReference type="PANTHER" id="PTHR43200:SF6">
    <property type="entry name" value="3'(2'),5'-BISPHOSPHATE NUCLEOTIDASE"/>
    <property type="match status" value="1"/>
</dbReference>
<sequence>MTVIDFTAFIGRLATASGETILPFFRTTLAVDNKNPGHDFDPVTEADRAAEAVMRRMIKENFPQHGIVGEEFGSEREDADYVWVLDPIDGTKSFIAGFPIWGTLIALLHRGNPVFGMMHQPYIGERFSGDSGSAHYQGPSGGRKLTVRRCAALDEATLFTTSPLLMNAADRAAFGRVEADVRLSRYGGDCYSYCMLAAGLVDLVIETELKPYDIAALIPIITGAGGIVTTWDGKPAQNGGRIVAAGDPRTHKAALEQLNS</sequence>
<keyword evidence="4" id="KW-0378">Hydrolase</keyword>
<feature type="binding site" evidence="7">
    <location>
        <position position="213"/>
    </location>
    <ligand>
        <name>Mg(2+)</name>
        <dbReference type="ChEBI" id="CHEBI:18420"/>
        <label>1</label>
        <note>catalytic</note>
    </ligand>
</feature>
<dbReference type="Gene3D" id="3.30.540.10">
    <property type="entry name" value="Fructose-1,6-Bisphosphatase, subunit A, domain 1"/>
    <property type="match status" value="1"/>
</dbReference>
<dbReference type="FunFam" id="3.30.540.10:FF:000030">
    <property type="entry name" value="Inositol monophosphatase"/>
    <property type="match status" value="1"/>
</dbReference>
<gene>
    <name evidence="8" type="ORF">OO17_11995</name>
</gene>
<dbReference type="InterPro" id="IPR000760">
    <property type="entry name" value="Inositol_monophosphatase-like"/>
</dbReference>